<evidence type="ECO:0000313" key="9">
    <source>
        <dbReference type="Proteomes" id="UP000596960"/>
    </source>
</evidence>
<dbReference type="GO" id="GO:0006302">
    <property type="term" value="P:double-strand break repair"/>
    <property type="evidence" value="ECO:0007669"/>
    <property type="project" value="TreeGrafter"/>
</dbReference>
<protein>
    <submittedName>
        <fullName evidence="6">DEAD/DEAH box helicase family protein</fullName>
    </submittedName>
    <submittedName>
        <fullName evidence="7">DNA/RNA helicase</fullName>
    </submittedName>
</protein>
<accession>A0A2K4AK12</accession>
<dbReference type="EMBL" id="PPQS01000016">
    <property type="protein sequence ID" value="PNZ50409.1"/>
    <property type="molecule type" value="Genomic_DNA"/>
</dbReference>
<comment type="caution">
    <text evidence="7">The sequence shown here is derived from an EMBL/GenBank/DDBJ whole genome shotgun (WGS) entry which is preliminary data.</text>
</comment>
<dbReference type="Pfam" id="PF00271">
    <property type="entry name" value="Helicase_C"/>
    <property type="match status" value="1"/>
</dbReference>
<dbReference type="GO" id="GO:0005524">
    <property type="term" value="F:ATP binding"/>
    <property type="evidence" value="ECO:0007669"/>
    <property type="project" value="UniProtKB-KW"/>
</dbReference>
<dbReference type="PROSITE" id="PS51194">
    <property type="entry name" value="HELICASE_CTER"/>
    <property type="match status" value="1"/>
</dbReference>
<dbReference type="PANTHER" id="PTHR30580:SF1">
    <property type="entry name" value="COMF OPERON PROTEIN 1"/>
    <property type="match status" value="1"/>
</dbReference>
<dbReference type="InterPro" id="IPR027417">
    <property type="entry name" value="P-loop_NTPase"/>
</dbReference>
<sequence>MDDMTVYKITESSQNPSQAYYNLPFELSVQQAYASEHIVRAIQNRQTILLYAVTGAGKTEMMFQGIQHARRQGDNIAVVSPRVDVVVEISKRIQDAFKGENIDVLHQQSQQQFNGHFVVSTVHQLYRFKKHFDIIFVDEVDAFPLAMDNILQQTLISSAKEIHAMIYMTATPPNHLLAKIPRDNIITLPARFHKKSLPVPKFHYFKLKENKIQHTLYKLLIEQISNNRYTLVFFSNIDIMIKTFSAYKNKISRLTYVHGEDVFRFQKVENLRNGKYDVIFTTTILERGFTMANLDVIVIDAHQFSKEALIQIAGRVGRKLECPNGKVLYLHQGVSLSMMLARKEIFQMNRLALKRGWIDE</sequence>
<proteinExistence type="predicted"/>
<organism evidence="7 8">
    <name type="scientific">Staphylococcus schweitzeri</name>
    <dbReference type="NCBI Taxonomy" id="1654388"/>
    <lineage>
        <taxon>Bacteria</taxon>
        <taxon>Bacillati</taxon>
        <taxon>Bacillota</taxon>
        <taxon>Bacilli</taxon>
        <taxon>Bacillales</taxon>
        <taxon>Staphylococcaceae</taxon>
        <taxon>Staphylococcus</taxon>
    </lineage>
</organism>
<keyword evidence="3" id="KW-0238">DNA-binding</keyword>
<dbReference type="GO" id="GO:0006310">
    <property type="term" value="P:DNA recombination"/>
    <property type="evidence" value="ECO:0007669"/>
    <property type="project" value="TreeGrafter"/>
</dbReference>
<evidence type="ECO:0000256" key="3">
    <source>
        <dbReference type="ARBA" id="ARBA00023125"/>
    </source>
</evidence>
<dbReference type="GO" id="GO:0016787">
    <property type="term" value="F:hydrolase activity"/>
    <property type="evidence" value="ECO:0007669"/>
    <property type="project" value="InterPro"/>
</dbReference>
<evidence type="ECO:0000259" key="5">
    <source>
        <dbReference type="PROSITE" id="PS51194"/>
    </source>
</evidence>
<evidence type="ECO:0000256" key="1">
    <source>
        <dbReference type="ARBA" id="ARBA00022741"/>
    </source>
</evidence>
<dbReference type="GeneID" id="98345093"/>
<dbReference type="GO" id="GO:0043138">
    <property type="term" value="F:3'-5' DNA helicase activity"/>
    <property type="evidence" value="ECO:0007669"/>
    <property type="project" value="TreeGrafter"/>
</dbReference>
<evidence type="ECO:0000313" key="6">
    <source>
        <dbReference type="EMBL" id="MBE2129189.1"/>
    </source>
</evidence>
<dbReference type="GO" id="GO:0003677">
    <property type="term" value="F:DNA binding"/>
    <property type="evidence" value="ECO:0007669"/>
    <property type="project" value="UniProtKB-KW"/>
</dbReference>
<dbReference type="InterPro" id="IPR014001">
    <property type="entry name" value="Helicase_ATP-bd"/>
</dbReference>
<dbReference type="Pfam" id="PF04851">
    <property type="entry name" value="ResIII"/>
    <property type="match status" value="1"/>
</dbReference>
<reference evidence="6 9" key="2">
    <citation type="submission" date="2020-10" db="EMBL/GenBank/DDBJ databases">
        <title>Phenotypic and genomic profiling of Staphylococcus argenteus in Canada and the United States and recommendations for clinical result reporting.</title>
        <authorList>
            <person name="Eshaghi A."/>
            <person name="Bommersbach C."/>
            <person name="Zitterman S."/>
            <person name="Burnham C.-A.D."/>
            <person name="Patel R."/>
            <person name="Schuetz A.N."/>
            <person name="Patel S.N."/>
            <person name="Kus J.V."/>
        </authorList>
    </citation>
    <scope>NUCLEOTIDE SEQUENCE [LARGE SCALE GENOMIC DNA]</scope>
    <source>
        <strain evidence="6 9">DSM 28300</strain>
    </source>
</reference>
<evidence type="ECO:0000259" key="4">
    <source>
        <dbReference type="PROSITE" id="PS51192"/>
    </source>
</evidence>
<feature type="domain" description="Helicase ATP-binding" evidence="4">
    <location>
        <begin position="39"/>
        <end position="190"/>
    </location>
</feature>
<dbReference type="Proteomes" id="UP000596960">
    <property type="component" value="Unassembled WGS sequence"/>
</dbReference>
<keyword evidence="1" id="KW-0547">Nucleotide-binding</keyword>
<dbReference type="Gene3D" id="3.40.50.300">
    <property type="entry name" value="P-loop containing nucleotide triphosphate hydrolases"/>
    <property type="match status" value="2"/>
</dbReference>
<dbReference type="EMBL" id="JADAMT010000012">
    <property type="protein sequence ID" value="MBE2129189.1"/>
    <property type="molecule type" value="Genomic_DNA"/>
</dbReference>
<dbReference type="Proteomes" id="UP000236395">
    <property type="component" value="Unassembled WGS sequence"/>
</dbReference>
<dbReference type="SUPFAM" id="SSF52540">
    <property type="entry name" value="P-loop containing nucleoside triphosphate hydrolases"/>
    <property type="match status" value="1"/>
</dbReference>
<dbReference type="PANTHER" id="PTHR30580">
    <property type="entry name" value="PRIMOSOMAL PROTEIN N"/>
    <property type="match status" value="1"/>
</dbReference>
<reference evidence="7 8" key="1">
    <citation type="submission" date="2017-08" db="EMBL/GenBank/DDBJ databases">
        <title>Draft genome sequences of 64 type strains of genus Staph aureus.</title>
        <authorList>
            <person name="Cole K."/>
            <person name="Golubchik T."/>
            <person name="Russell J."/>
            <person name="Foster D."/>
            <person name="Llewelyn M."/>
            <person name="Wilson D."/>
            <person name="Crook D."/>
            <person name="Paul J."/>
        </authorList>
    </citation>
    <scope>NUCLEOTIDE SEQUENCE [LARGE SCALE GENOMIC DNA]</scope>
    <source>
        <strain evidence="7 8">DSM 28300</strain>
    </source>
</reference>
<dbReference type="RefSeq" id="WP_047551123.1">
    <property type="nucleotide sequence ID" value="NZ_CBCSFW010000006.1"/>
</dbReference>
<dbReference type="InterPro" id="IPR001650">
    <property type="entry name" value="Helicase_C-like"/>
</dbReference>
<dbReference type="SMART" id="SM00490">
    <property type="entry name" value="HELICc"/>
    <property type="match status" value="1"/>
</dbReference>
<keyword evidence="7" id="KW-0378">Hydrolase</keyword>
<evidence type="ECO:0000313" key="7">
    <source>
        <dbReference type="EMBL" id="PNZ50409.1"/>
    </source>
</evidence>
<dbReference type="SMART" id="SM00487">
    <property type="entry name" value="DEXDc"/>
    <property type="match status" value="1"/>
</dbReference>
<dbReference type="PROSITE" id="PS51192">
    <property type="entry name" value="HELICASE_ATP_BIND_1"/>
    <property type="match status" value="1"/>
</dbReference>
<dbReference type="GO" id="GO:0006270">
    <property type="term" value="P:DNA replication initiation"/>
    <property type="evidence" value="ECO:0007669"/>
    <property type="project" value="TreeGrafter"/>
</dbReference>
<keyword evidence="2" id="KW-0067">ATP-binding</keyword>
<gene>
    <name evidence="7" type="ORF">CD116_03895</name>
    <name evidence="6" type="ORF">ILQ21_09025</name>
</gene>
<keyword evidence="7" id="KW-0347">Helicase</keyword>
<feature type="domain" description="Helicase C-terminal" evidence="5">
    <location>
        <begin position="211"/>
        <end position="360"/>
    </location>
</feature>
<evidence type="ECO:0000256" key="2">
    <source>
        <dbReference type="ARBA" id="ARBA00022840"/>
    </source>
</evidence>
<keyword evidence="9" id="KW-1185">Reference proteome</keyword>
<evidence type="ECO:0000313" key="8">
    <source>
        <dbReference type="Proteomes" id="UP000236395"/>
    </source>
</evidence>
<dbReference type="AlphaFoldDB" id="A0A2K4AK12"/>
<dbReference type="InterPro" id="IPR006935">
    <property type="entry name" value="Helicase/UvrB_N"/>
</dbReference>
<name>A0A2K4AK12_9STAP</name>